<dbReference type="GO" id="GO:0006935">
    <property type="term" value="P:chemotaxis"/>
    <property type="evidence" value="ECO:0007669"/>
    <property type="project" value="InterPro"/>
</dbReference>
<evidence type="ECO:0000259" key="7">
    <source>
        <dbReference type="PROSITE" id="PS50111"/>
    </source>
</evidence>
<dbReference type="InterPro" id="IPR004090">
    <property type="entry name" value="Chemotax_Me-accpt_rcpt"/>
</dbReference>
<accession>G7TES0</accession>
<evidence type="ECO:0000256" key="2">
    <source>
        <dbReference type="ARBA" id="ARBA00023224"/>
    </source>
</evidence>
<dbReference type="AlphaFoldDB" id="G7TES0"/>
<dbReference type="PANTHER" id="PTHR43531">
    <property type="entry name" value="PROTEIN ICFG"/>
    <property type="match status" value="1"/>
</dbReference>
<proteinExistence type="inferred from homology"/>
<dbReference type="SUPFAM" id="SSF58104">
    <property type="entry name" value="Methyl-accepting chemotaxis protein (MCP) signaling domain"/>
    <property type="match status" value="1"/>
</dbReference>
<evidence type="ECO:0000256" key="5">
    <source>
        <dbReference type="SAM" id="MobiDB-lite"/>
    </source>
</evidence>
<sequence length="186" mass="19564">MGADGTLTAAVDAWSMPIPSTGHARLAVSAVVVSAALTPAIFRCWISAMTLKTTIAKTLAEETAASMEERTSTVKQHAESARQANQLAIGAASVASQGGHVVSQVVDTMSGIQTSSKKIAEIISVIDGIAFQTGILARCRASGSLLQPPDSSAISADAHRRALRLPRTDRPSPLRRNFPFLPRPHQ</sequence>
<feature type="region of interest" description="Disordered" evidence="5">
    <location>
        <begin position="166"/>
        <end position="186"/>
    </location>
</feature>
<protein>
    <submittedName>
        <fullName evidence="8">Methyl-accepting chemotaxis protein</fullName>
    </submittedName>
</protein>
<evidence type="ECO:0000313" key="9">
    <source>
        <dbReference type="Proteomes" id="UP000008851"/>
    </source>
</evidence>
<dbReference type="GO" id="GO:0005886">
    <property type="term" value="C:plasma membrane"/>
    <property type="evidence" value="ECO:0007669"/>
    <property type="project" value="TreeGrafter"/>
</dbReference>
<dbReference type="EMBL" id="CP003057">
    <property type="protein sequence ID" value="AEQ96435.1"/>
    <property type="molecule type" value="Genomic_DNA"/>
</dbReference>
<dbReference type="GO" id="GO:0004888">
    <property type="term" value="F:transmembrane signaling receptor activity"/>
    <property type="evidence" value="ECO:0007669"/>
    <property type="project" value="InterPro"/>
</dbReference>
<feature type="transmembrane region" description="Helical" evidence="6">
    <location>
        <begin position="26"/>
        <end position="46"/>
    </location>
</feature>
<keyword evidence="6" id="KW-1133">Transmembrane helix</keyword>
<comment type="similarity">
    <text evidence="3">Belongs to the methyl-accepting chemotaxis (MCP) protein family.</text>
</comment>
<evidence type="ECO:0000256" key="4">
    <source>
        <dbReference type="PROSITE-ProRule" id="PRU00284"/>
    </source>
</evidence>
<evidence type="ECO:0000256" key="1">
    <source>
        <dbReference type="ARBA" id="ARBA00022481"/>
    </source>
</evidence>
<organism evidence="8 9">
    <name type="scientific">Xanthomonas oryzae pv. oryzicola (strain BLS256)</name>
    <dbReference type="NCBI Taxonomy" id="383407"/>
    <lineage>
        <taxon>Bacteria</taxon>
        <taxon>Pseudomonadati</taxon>
        <taxon>Pseudomonadota</taxon>
        <taxon>Gammaproteobacteria</taxon>
        <taxon>Lysobacterales</taxon>
        <taxon>Lysobacteraceae</taxon>
        <taxon>Xanthomonas</taxon>
    </lineage>
</organism>
<dbReference type="InterPro" id="IPR004089">
    <property type="entry name" value="MCPsignal_dom"/>
</dbReference>
<dbReference type="PRINTS" id="PR00260">
    <property type="entry name" value="CHEMTRNSDUCR"/>
</dbReference>
<keyword evidence="6" id="KW-0812">Transmembrane</keyword>
<dbReference type="InterPro" id="IPR051310">
    <property type="entry name" value="MCP_chemotaxis"/>
</dbReference>
<dbReference type="KEGG" id="xor:XOC_2298"/>
<dbReference type="eggNOG" id="COG0840">
    <property type="taxonomic scope" value="Bacteria"/>
</dbReference>
<keyword evidence="6" id="KW-0472">Membrane</keyword>
<dbReference type="PROSITE" id="PS50111">
    <property type="entry name" value="CHEMOTAXIS_TRANSDUC_2"/>
    <property type="match status" value="1"/>
</dbReference>
<evidence type="ECO:0000313" key="8">
    <source>
        <dbReference type="EMBL" id="AEQ96435.1"/>
    </source>
</evidence>
<dbReference type="GO" id="GO:0007165">
    <property type="term" value="P:signal transduction"/>
    <property type="evidence" value="ECO:0007669"/>
    <property type="project" value="UniProtKB-KW"/>
</dbReference>
<dbReference type="Proteomes" id="UP000008851">
    <property type="component" value="Chromosome"/>
</dbReference>
<evidence type="ECO:0000256" key="3">
    <source>
        <dbReference type="ARBA" id="ARBA00029447"/>
    </source>
</evidence>
<dbReference type="Gene3D" id="1.10.287.950">
    <property type="entry name" value="Methyl-accepting chemotaxis protein"/>
    <property type="match status" value="1"/>
</dbReference>
<keyword evidence="2 4" id="KW-0807">Transducer</keyword>
<keyword evidence="1" id="KW-0488">Methylation</keyword>
<gene>
    <name evidence="8" type="ORF">XOC_2298</name>
</gene>
<reference evidence="8 9" key="1">
    <citation type="journal article" date="2011" name="J. Bacteriol.">
        <title>Two new complete genome sequences offer insight into host and tissue specificity of plant pathogenic Xanthomonas spp.</title>
        <authorList>
            <person name="Bogdanove A.J."/>
            <person name="Koebnik R."/>
            <person name="Lu H."/>
            <person name="Furutani A."/>
            <person name="Angiuoli S.V."/>
            <person name="Patil P.B."/>
            <person name="Van Sluys M.A."/>
            <person name="Ryan R.P."/>
            <person name="Meyer D.F."/>
            <person name="Han S.W."/>
            <person name="Aparna G."/>
            <person name="Rajaram M."/>
            <person name="Delcher A.L."/>
            <person name="Phillippy A.M."/>
            <person name="Puiu D."/>
            <person name="Schatz M.C."/>
            <person name="Shumway M."/>
            <person name="Sommer D.D."/>
            <person name="Trapnell C."/>
            <person name="Benahmed F."/>
            <person name="Dimitrov G."/>
            <person name="Madupu R."/>
            <person name="Radune D."/>
            <person name="Sullivan S."/>
            <person name="Jha G."/>
            <person name="Ishihara H."/>
            <person name="Lee S.W."/>
            <person name="Pandey A."/>
            <person name="Sharma V."/>
            <person name="Sriariyanun M."/>
            <person name="Szurek B."/>
            <person name="Vera-Cruz C.M."/>
            <person name="Dorman K.S."/>
            <person name="Ronald P.C."/>
            <person name="Verdier V."/>
            <person name="Dow J.M."/>
            <person name="Sonti R.V."/>
            <person name="Tsuge S."/>
            <person name="Brendel V.P."/>
            <person name="Rabinowicz P.D."/>
            <person name="Leach J.E."/>
            <person name="White F.F."/>
            <person name="Salzberg S.L."/>
        </authorList>
    </citation>
    <scope>NUCLEOTIDE SEQUENCE [LARGE SCALE GENOMIC DNA]</scope>
    <source>
        <strain evidence="8 9">BLS256</strain>
    </source>
</reference>
<dbReference type="Pfam" id="PF00015">
    <property type="entry name" value="MCPsignal"/>
    <property type="match status" value="1"/>
</dbReference>
<dbReference type="PANTHER" id="PTHR43531:SF14">
    <property type="entry name" value="METHYL-ACCEPTING CHEMOTAXIS PROTEIN I-RELATED"/>
    <property type="match status" value="1"/>
</dbReference>
<name>G7TES0_XANOB</name>
<evidence type="ECO:0000256" key="6">
    <source>
        <dbReference type="SAM" id="Phobius"/>
    </source>
</evidence>
<feature type="domain" description="Methyl-accepting transducer" evidence="7">
    <location>
        <begin position="61"/>
        <end position="186"/>
    </location>
</feature>
<dbReference type="HOGENOM" id="CLU_125020_0_0_6"/>